<dbReference type="AlphaFoldDB" id="A0A8C7BJC4"/>
<keyword evidence="2" id="KW-1185">Reference proteome</keyword>
<protein>
    <submittedName>
        <fullName evidence="1">Uncharacterized protein</fullName>
    </submittedName>
</protein>
<dbReference type="PANTHER" id="PTHR15233">
    <property type="entry name" value="MITOCHONDRIAL PROTEOLIPID"/>
    <property type="match status" value="1"/>
</dbReference>
<accession>A0A8C7BJC4</accession>
<dbReference type="Proteomes" id="UP000694425">
    <property type="component" value="Unplaced"/>
</dbReference>
<organism evidence="1 2">
    <name type="scientific">Neovison vison</name>
    <name type="common">American mink</name>
    <name type="synonym">Mustela vison</name>
    <dbReference type="NCBI Taxonomy" id="452646"/>
    <lineage>
        <taxon>Eukaryota</taxon>
        <taxon>Metazoa</taxon>
        <taxon>Chordata</taxon>
        <taxon>Craniata</taxon>
        <taxon>Vertebrata</taxon>
        <taxon>Euteleostomi</taxon>
        <taxon>Mammalia</taxon>
        <taxon>Eutheria</taxon>
        <taxon>Laurasiatheria</taxon>
        <taxon>Carnivora</taxon>
        <taxon>Caniformia</taxon>
        <taxon>Musteloidea</taxon>
        <taxon>Mustelidae</taxon>
        <taxon>Mustelinae</taxon>
        <taxon>Neogale</taxon>
    </lineage>
</organism>
<dbReference type="Ensembl" id="ENSNVIT00000028946.1">
    <property type="protein sequence ID" value="ENSNVIP00000024940.1"/>
    <property type="gene ID" value="ENSNVIG00000019329.1"/>
</dbReference>
<dbReference type="GO" id="GO:0005739">
    <property type="term" value="C:mitochondrion"/>
    <property type="evidence" value="ECO:0007669"/>
    <property type="project" value="InterPro"/>
</dbReference>
<dbReference type="InterPro" id="IPR012574">
    <property type="entry name" value="ATP5MJ"/>
</dbReference>
<proteinExistence type="predicted"/>
<dbReference type="PANTHER" id="PTHR15233:SF1">
    <property type="entry name" value="ATP SYNTHASE SUBUNIT ATP5MJ, MITOCHONDRIAL"/>
    <property type="match status" value="1"/>
</dbReference>
<sequence>VSALLLKDIWIIPMKPNYTQVNQKVWVGVRLMGFIVNKIRSVDKSSKTLKSSTPAPAYGQ</sequence>
<evidence type="ECO:0000313" key="1">
    <source>
        <dbReference type="Ensembl" id="ENSNVIP00000024940.1"/>
    </source>
</evidence>
<reference evidence="1" key="1">
    <citation type="submission" date="2025-08" db="UniProtKB">
        <authorList>
            <consortium name="Ensembl"/>
        </authorList>
    </citation>
    <scope>IDENTIFICATION</scope>
</reference>
<reference evidence="1" key="2">
    <citation type="submission" date="2025-09" db="UniProtKB">
        <authorList>
            <consortium name="Ensembl"/>
        </authorList>
    </citation>
    <scope>IDENTIFICATION</scope>
</reference>
<dbReference type="Pfam" id="PF08039">
    <property type="entry name" value="Mit_proteolip"/>
    <property type="match status" value="1"/>
</dbReference>
<name>A0A8C7BJC4_NEOVI</name>
<evidence type="ECO:0000313" key="2">
    <source>
        <dbReference type="Proteomes" id="UP000694425"/>
    </source>
</evidence>